<organism evidence="5">
    <name type="scientific">Nitzschia anatoliensis</name>
    <dbReference type="NCBI Taxonomy" id="2862141"/>
    <lineage>
        <taxon>Eukaryota</taxon>
        <taxon>Sar</taxon>
        <taxon>Stramenopiles</taxon>
        <taxon>Ochrophyta</taxon>
        <taxon>Bacillariophyta</taxon>
        <taxon>Bacillariophyceae</taxon>
        <taxon>Bacillariophycidae</taxon>
        <taxon>Bacillariales</taxon>
        <taxon>Bacillariaceae</taxon>
        <taxon>Nitzschia</taxon>
    </lineage>
</organism>
<dbReference type="Pfam" id="PF06868">
    <property type="entry name" value="DUF1257"/>
    <property type="match status" value="1"/>
</dbReference>
<proteinExistence type="inferred from homology"/>
<reference evidence="5" key="1">
    <citation type="submission" date="2020-07" db="EMBL/GenBank/DDBJ databases">
        <title>Nitzschia anatoliensis sp. nov., a cryptic diatom species from the highly alkaline Van Lake (Turkey).</title>
        <authorList>
            <person name="Solak C.N."/>
            <person name="Gastineau R."/>
            <person name="Lemieux C."/>
            <person name="Turmel M."/>
            <person name="Gorecka E."/>
            <person name="Trobajo R."/>
            <person name="Rybak M."/>
            <person name="Yilmaz E."/>
            <person name="Witkowski A."/>
        </authorList>
    </citation>
    <scope>NUCLEOTIDE SEQUENCE</scope>
</reference>
<evidence type="ECO:0000256" key="1">
    <source>
        <dbReference type="ARBA" id="ARBA00004474"/>
    </source>
</evidence>
<dbReference type="PANTHER" id="PTHR39638">
    <property type="entry name" value="YCF35"/>
    <property type="match status" value="1"/>
</dbReference>
<comment type="subcellular location">
    <subcellularLocation>
        <location evidence="1">Plastid</location>
    </subcellularLocation>
</comment>
<protein>
    <recommendedName>
        <fullName evidence="3">Uncharacterized protein ycf35</fullName>
    </recommendedName>
</protein>
<accession>A0A8F7KU86</accession>
<dbReference type="PANTHER" id="PTHR39638:SF2">
    <property type="entry name" value="YCF35"/>
    <property type="match status" value="1"/>
</dbReference>
<keyword evidence="5" id="KW-0150">Chloroplast</keyword>
<name>A0A8F7KU86_9STRA</name>
<dbReference type="GO" id="GO:0009536">
    <property type="term" value="C:plastid"/>
    <property type="evidence" value="ECO:0007669"/>
    <property type="project" value="UniProtKB-SubCell"/>
</dbReference>
<keyword evidence="4 5" id="KW-0934">Plastid</keyword>
<evidence type="ECO:0000256" key="4">
    <source>
        <dbReference type="ARBA" id="ARBA00022640"/>
    </source>
</evidence>
<evidence type="ECO:0000313" key="5">
    <source>
        <dbReference type="EMBL" id="QXV92860.1"/>
    </source>
</evidence>
<evidence type="ECO:0000256" key="2">
    <source>
        <dbReference type="ARBA" id="ARBA00009068"/>
    </source>
</evidence>
<comment type="similarity">
    <text evidence="2">Belongs to the ycf35 family.</text>
</comment>
<evidence type="ECO:0000256" key="3">
    <source>
        <dbReference type="ARBA" id="ARBA00021585"/>
    </source>
</evidence>
<dbReference type="InterPro" id="IPR009666">
    <property type="entry name" value="Uncharacterised_Ycf35"/>
</dbReference>
<sequence>MSHFTYIKTRFQNLFYLEKALNRLNIAYNQEEQTISNSSSSQISLTIPQSNGYDISFCWNGQEYDLVADLSFWKQTQPHEVFLDQVAQQYAGEVVIGESQKIGFQPVKYEHNSDGSNTIVLERWS</sequence>
<dbReference type="EMBL" id="MT742551">
    <property type="protein sequence ID" value="QXV92860.1"/>
    <property type="molecule type" value="Genomic_DNA"/>
</dbReference>
<dbReference type="AlphaFoldDB" id="A0A8F7KU86"/>
<gene>
    <name evidence="5" type="primary">ycf35</name>
</gene>
<geneLocation type="chloroplast" evidence="5"/>